<dbReference type="InterPro" id="IPR013783">
    <property type="entry name" value="Ig-like_fold"/>
</dbReference>
<dbReference type="EMBL" id="CP036271">
    <property type="protein sequence ID" value="QDT54035.1"/>
    <property type="molecule type" value="Genomic_DNA"/>
</dbReference>
<accession>A0A517SD57</accession>
<gene>
    <name evidence="3" type="ORF">Pan44_20620</name>
</gene>
<dbReference type="KEGG" id="ccos:Pan44_20620"/>
<feature type="compositionally biased region" description="Low complexity" evidence="1">
    <location>
        <begin position="28"/>
        <end position="42"/>
    </location>
</feature>
<dbReference type="Proteomes" id="UP000315700">
    <property type="component" value="Chromosome"/>
</dbReference>
<dbReference type="InParanoid" id="A0A517SD57"/>
<dbReference type="RefSeq" id="WP_145029738.1">
    <property type="nucleotide sequence ID" value="NZ_CP036271.1"/>
</dbReference>
<keyword evidence="2" id="KW-0732">Signal</keyword>
<dbReference type="OrthoDB" id="284841at2"/>
<evidence type="ECO:0000313" key="3">
    <source>
        <dbReference type="EMBL" id="QDT54035.1"/>
    </source>
</evidence>
<sequence precursor="true">MRHIGKSWWMAAIAACGTALPAPLMAQEKPARPAAAEAPKSAETTKPDAPKVRDVALAEDGTFAGRVINDQGKPLDGVVVKLVRNEKEVATTTADSQGRFKFASLKGGVYQVQTPQSQATYRLWQADVAPAQAMKTVVVNGSSPVVRGQFGYLDPATIAALGLGVAGVALAGVAVHKLDNLEDDVNKIPTSP</sequence>
<feature type="chain" id="PRO_5022230643" description="Cna protein B-type domain protein" evidence="2">
    <location>
        <begin position="27"/>
        <end position="192"/>
    </location>
</feature>
<dbReference type="Pfam" id="PF13620">
    <property type="entry name" value="CarboxypepD_reg"/>
    <property type="match status" value="1"/>
</dbReference>
<evidence type="ECO:0008006" key="5">
    <source>
        <dbReference type="Google" id="ProtNLM"/>
    </source>
</evidence>
<name>A0A517SD57_9PLAN</name>
<dbReference type="SUPFAM" id="SSF49478">
    <property type="entry name" value="Cna protein B-type domain"/>
    <property type="match status" value="1"/>
</dbReference>
<dbReference type="AlphaFoldDB" id="A0A517SD57"/>
<evidence type="ECO:0000256" key="2">
    <source>
        <dbReference type="SAM" id="SignalP"/>
    </source>
</evidence>
<evidence type="ECO:0000313" key="4">
    <source>
        <dbReference type="Proteomes" id="UP000315700"/>
    </source>
</evidence>
<feature type="region of interest" description="Disordered" evidence="1">
    <location>
        <begin position="28"/>
        <end position="49"/>
    </location>
</feature>
<keyword evidence="4" id="KW-1185">Reference proteome</keyword>
<organism evidence="3 4">
    <name type="scientific">Caulifigura coniformis</name>
    <dbReference type="NCBI Taxonomy" id="2527983"/>
    <lineage>
        <taxon>Bacteria</taxon>
        <taxon>Pseudomonadati</taxon>
        <taxon>Planctomycetota</taxon>
        <taxon>Planctomycetia</taxon>
        <taxon>Planctomycetales</taxon>
        <taxon>Planctomycetaceae</taxon>
        <taxon>Caulifigura</taxon>
    </lineage>
</organism>
<reference evidence="3 4" key="1">
    <citation type="submission" date="2019-02" db="EMBL/GenBank/DDBJ databases">
        <title>Deep-cultivation of Planctomycetes and their phenomic and genomic characterization uncovers novel biology.</title>
        <authorList>
            <person name="Wiegand S."/>
            <person name="Jogler M."/>
            <person name="Boedeker C."/>
            <person name="Pinto D."/>
            <person name="Vollmers J."/>
            <person name="Rivas-Marin E."/>
            <person name="Kohn T."/>
            <person name="Peeters S.H."/>
            <person name="Heuer A."/>
            <person name="Rast P."/>
            <person name="Oberbeckmann S."/>
            <person name="Bunk B."/>
            <person name="Jeske O."/>
            <person name="Meyerdierks A."/>
            <person name="Storesund J.E."/>
            <person name="Kallscheuer N."/>
            <person name="Luecker S."/>
            <person name="Lage O.M."/>
            <person name="Pohl T."/>
            <person name="Merkel B.J."/>
            <person name="Hornburger P."/>
            <person name="Mueller R.-W."/>
            <person name="Bruemmer F."/>
            <person name="Labrenz M."/>
            <person name="Spormann A.M."/>
            <person name="Op den Camp H."/>
            <person name="Overmann J."/>
            <person name="Amann R."/>
            <person name="Jetten M.S.M."/>
            <person name="Mascher T."/>
            <person name="Medema M.H."/>
            <person name="Devos D.P."/>
            <person name="Kaster A.-K."/>
            <person name="Ovreas L."/>
            <person name="Rohde M."/>
            <person name="Galperin M.Y."/>
            <person name="Jogler C."/>
        </authorList>
    </citation>
    <scope>NUCLEOTIDE SEQUENCE [LARGE SCALE GENOMIC DNA]</scope>
    <source>
        <strain evidence="3 4">Pan44</strain>
    </source>
</reference>
<proteinExistence type="predicted"/>
<protein>
    <recommendedName>
        <fullName evidence="5">Cna protein B-type domain protein</fullName>
    </recommendedName>
</protein>
<dbReference type="Gene3D" id="2.60.40.10">
    <property type="entry name" value="Immunoglobulins"/>
    <property type="match status" value="1"/>
</dbReference>
<feature type="signal peptide" evidence="2">
    <location>
        <begin position="1"/>
        <end position="26"/>
    </location>
</feature>
<evidence type="ECO:0000256" key="1">
    <source>
        <dbReference type="SAM" id="MobiDB-lite"/>
    </source>
</evidence>